<organism evidence="1 2">
    <name type="scientific">Campylobacter molothri</name>
    <dbReference type="NCBI Taxonomy" id="1032242"/>
    <lineage>
        <taxon>Bacteria</taxon>
        <taxon>Pseudomonadati</taxon>
        <taxon>Campylobacterota</taxon>
        <taxon>Epsilonproteobacteria</taxon>
        <taxon>Campylobacterales</taxon>
        <taxon>Campylobacteraceae</taxon>
        <taxon>Campylobacter</taxon>
    </lineage>
</organism>
<dbReference type="EMBL" id="JACHUQ010000006">
    <property type="protein sequence ID" value="MBZ7974616.1"/>
    <property type="molecule type" value="Genomic_DNA"/>
</dbReference>
<proteinExistence type="predicted"/>
<accession>A0ACC5W0X9</accession>
<dbReference type="Proteomes" id="UP001319828">
    <property type="component" value="Unassembled WGS sequence"/>
</dbReference>
<gene>
    <name evidence="1" type="ORF">H2252_04405</name>
</gene>
<evidence type="ECO:0000313" key="1">
    <source>
        <dbReference type="EMBL" id="MBZ7974616.1"/>
    </source>
</evidence>
<name>A0ACC5W0X9_9BACT</name>
<evidence type="ECO:0000313" key="2">
    <source>
        <dbReference type="Proteomes" id="UP001319828"/>
    </source>
</evidence>
<keyword evidence="2" id="KW-1185">Reference proteome</keyword>
<comment type="caution">
    <text evidence="1">The sequence shown here is derived from an EMBL/GenBank/DDBJ whole genome shotgun (WGS) entry which is preliminary data.</text>
</comment>
<reference evidence="1" key="1">
    <citation type="submission" date="2020-07" db="EMBL/GenBank/DDBJ databases">
        <title>Campylobacter molothri sp. nov. isolated from wild birds.</title>
        <authorList>
            <person name="Miller W.G."/>
            <person name="Chapman M.H."/>
            <person name="Yee E."/>
            <person name="Lopes B.S."/>
            <person name="Forbes K.J."/>
        </authorList>
    </citation>
    <scope>NUCLEOTIDE SEQUENCE</scope>
    <source>
        <strain evidence="1">RM9754</strain>
    </source>
</reference>
<protein>
    <submittedName>
        <fullName evidence="1">Uncharacterized protein</fullName>
    </submittedName>
</protein>
<sequence>MFLKNKKNEKIKYLEEELLRLKKLINLKDVSINEIGKKLEDEIKSNAKLSHFRIKTLEALGLIGVRNNDEIAIEIIKKLKENTQ</sequence>